<dbReference type="STRING" id="85681.V4UBF8"/>
<feature type="coiled-coil region" evidence="5">
    <location>
        <begin position="51"/>
        <end position="78"/>
    </location>
</feature>
<gene>
    <name evidence="8" type="ORF">CICLE_v10016938mg</name>
</gene>
<proteinExistence type="predicted"/>
<evidence type="ECO:0000256" key="2">
    <source>
        <dbReference type="ARBA" id="ARBA00023015"/>
    </source>
</evidence>
<feature type="compositionally biased region" description="Low complexity" evidence="6">
    <location>
        <begin position="1"/>
        <end position="15"/>
    </location>
</feature>
<comment type="subcellular location">
    <subcellularLocation>
        <location evidence="1">Nucleus</location>
    </subcellularLocation>
</comment>
<dbReference type="GO" id="GO:0090575">
    <property type="term" value="C:RNA polymerase II transcription regulator complex"/>
    <property type="evidence" value="ECO:0007669"/>
    <property type="project" value="TreeGrafter"/>
</dbReference>
<dbReference type="PANTHER" id="PTHR13935">
    <property type="entry name" value="ACHAETE-SCUTE TRANSCRIPTION FACTOR-RELATED"/>
    <property type="match status" value="1"/>
</dbReference>
<accession>V4UBF8</accession>
<evidence type="ECO:0000256" key="1">
    <source>
        <dbReference type="ARBA" id="ARBA00004123"/>
    </source>
</evidence>
<evidence type="ECO:0000313" key="9">
    <source>
        <dbReference type="Proteomes" id="UP000030687"/>
    </source>
</evidence>
<dbReference type="FunCoup" id="V4UBF8">
    <property type="interactions" value="60"/>
</dbReference>
<keyword evidence="3" id="KW-0804">Transcription</keyword>
<dbReference type="eggNOG" id="ENOG502STRJ">
    <property type="taxonomic scope" value="Eukaryota"/>
</dbReference>
<dbReference type="Pfam" id="PF00010">
    <property type="entry name" value="HLH"/>
    <property type="match status" value="1"/>
</dbReference>
<reference evidence="8 9" key="1">
    <citation type="submission" date="2013-10" db="EMBL/GenBank/DDBJ databases">
        <authorList>
            <consortium name="International Citrus Genome Consortium"/>
            <person name="Jenkins J."/>
            <person name="Schmutz J."/>
            <person name="Prochnik S."/>
            <person name="Rokhsar D."/>
            <person name="Gmitter F."/>
            <person name="Ollitrault P."/>
            <person name="Machado M."/>
            <person name="Talon M."/>
            <person name="Wincker P."/>
            <person name="Jaillon O."/>
            <person name="Morgante M."/>
        </authorList>
    </citation>
    <scope>NUCLEOTIDE SEQUENCE</scope>
    <source>
        <strain evidence="9">cv. Clemenules</strain>
    </source>
</reference>
<dbReference type="EMBL" id="KI536312">
    <property type="protein sequence ID" value="ESR59586.1"/>
    <property type="molecule type" value="Genomic_DNA"/>
</dbReference>
<feature type="domain" description="BHLH" evidence="7">
    <location>
        <begin position="12"/>
        <end position="61"/>
    </location>
</feature>
<dbReference type="GO" id="GO:0000977">
    <property type="term" value="F:RNA polymerase II transcription regulatory region sequence-specific DNA binding"/>
    <property type="evidence" value="ECO:0007669"/>
    <property type="project" value="TreeGrafter"/>
</dbReference>
<dbReference type="SUPFAM" id="SSF47459">
    <property type="entry name" value="HLH, helix-loop-helix DNA-binding domain"/>
    <property type="match status" value="1"/>
</dbReference>
<dbReference type="AlphaFoldDB" id="V4UBF8"/>
<evidence type="ECO:0000313" key="8">
    <source>
        <dbReference type="EMBL" id="ESR59586.1"/>
    </source>
</evidence>
<dbReference type="Gene3D" id="4.10.280.10">
    <property type="entry name" value="Helix-loop-helix DNA-binding domain"/>
    <property type="match status" value="1"/>
</dbReference>
<evidence type="ECO:0000256" key="4">
    <source>
        <dbReference type="ARBA" id="ARBA00023242"/>
    </source>
</evidence>
<keyword evidence="5" id="KW-0175">Coiled coil</keyword>
<dbReference type="SMART" id="SM00353">
    <property type="entry name" value="HLH"/>
    <property type="match status" value="1"/>
</dbReference>
<evidence type="ECO:0000256" key="3">
    <source>
        <dbReference type="ARBA" id="ARBA00023163"/>
    </source>
</evidence>
<dbReference type="KEGG" id="cic:CICLE_v10016938mg"/>
<sequence length="173" mass="19523">MAEENSSAAGSSSRAQRNIKEKHRRTHMKDLISQLASLIPSSSKLSMPEILDEATSYITHLQKNKESLERRRALLKEEDHYEPTVMNITTSGSTLEVNLICGSNRNFMFHEIISVLEEGAAEVINVTQFNSGDRVIFSVLSKVHFRPTQAEAVNSRIGVETERVQERLKELIL</sequence>
<organism evidence="8 9">
    <name type="scientific">Citrus clementina</name>
    <name type="common">Clementine</name>
    <name type="synonym">Citrus deliciosa x Citrus sinensis</name>
    <dbReference type="NCBI Taxonomy" id="85681"/>
    <lineage>
        <taxon>Eukaryota</taxon>
        <taxon>Viridiplantae</taxon>
        <taxon>Streptophyta</taxon>
        <taxon>Embryophyta</taxon>
        <taxon>Tracheophyta</taxon>
        <taxon>Spermatophyta</taxon>
        <taxon>Magnoliopsida</taxon>
        <taxon>eudicotyledons</taxon>
        <taxon>Gunneridae</taxon>
        <taxon>Pentapetalae</taxon>
        <taxon>rosids</taxon>
        <taxon>malvids</taxon>
        <taxon>Sapindales</taxon>
        <taxon>Rutaceae</taxon>
        <taxon>Aurantioideae</taxon>
        <taxon>Citrus</taxon>
    </lineage>
</organism>
<dbReference type="InterPro" id="IPR011598">
    <property type="entry name" value="bHLH_dom"/>
</dbReference>
<dbReference type="GO" id="GO:0046983">
    <property type="term" value="F:protein dimerization activity"/>
    <property type="evidence" value="ECO:0007669"/>
    <property type="project" value="InterPro"/>
</dbReference>
<dbReference type="PROSITE" id="PS50888">
    <property type="entry name" value="BHLH"/>
    <property type="match status" value="1"/>
</dbReference>
<evidence type="ECO:0000256" key="6">
    <source>
        <dbReference type="SAM" id="MobiDB-lite"/>
    </source>
</evidence>
<protein>
    <recommendedName>
        <fullName evidence="7">BHLH domain-containing protein</fullName>
    </recommendedName>
</protein>
<evidence type="ECO:0000259" key="7">
    <source>
        <dbReference type="PROSITE" id="PS50888"/>
    </source>
</evidence>
<name>V4UBF8_CITCL</name>
<dbReference type="InterPro" id="IPR036638">
    <property type="entry name" value="HLH_DNA-bd_sf"/>
</dbReference>
<feature type="region of interest" description="Disordered" evidence="6">
    <location>
        <begin position="1"/>
        <end position="24"/>
    </location>
</feature>
<dbReference type="OrthoDB" id="1870484at2759"/>
<dbReference type="InParanoid" id="V4UBF8"/>
<keyword evidence="4" id="KW-0539">Nucleus</keyword>
<dbReference type="GO" id="GO:0000981">
    <property type="term" value="F:DNA-binding transcription factor activity, RNA polymerase II-specific"/>
    <property type="evidence" value="ECO:0007669"/>
    <property type="project" value="TreeGrafter"/>
</dbReference>
<dbReference type="InterPro" id="IPR015660">
    <property type="entry name" value="MASH1/Ascl1a-like"/>
</dbReference>
<keyword evidence="9" id="KW-1185">Reference proteome</keyword>
<dbReference type="Proteomes" id="UP000030687">
    <property type="component" value="Unassembled WGS sequence"/>
</dbReference>
<dbReference type="PANTHER" id="PTHR13935:SF118">
    <property type="entry name" value="BHLH DOMAIN-CONTAINING PROTEIN"/>
    <property type="match status" value="1"/>
</dbReference>
<dbReference type="OMA" id="LEAWPLM"/>
<dbReference type="Gramene" id="ESR59586">
    <property type="protein sequence ID" value="ESR59586"/>
    <property type="gene ID" value="CICLE_v10016938mg"/>
</dbReference>
<keyword evidence="2" id="KW-0805">Transcription regulation</keyword>
<evidence type="ECO:0000256" key="5">
    <source>
        <dbReference type="SAM" id="Coils"/>
    </source>
</evidence>